<dbReference type="InterPro" id="IPR036388">
    <property type="entry name" value="WH-like_DNA-bd_sf"/>
</dbReference>
<proteinExistence type="predicted"/>
<comment type="caution">
    <text evidence="3">The sequence shown here is derived from an EMBL/GenBank/DDBJ whole genome shotgun (WGS) entry which is preliminary data.</text>
</comment>
<protein>
    <submittedName>
        <fullName evidence="3">Uncharacterized protein</fullName>
    </submittedName>
</protein>
<accession>A0A830EXF3</accession>
<organism evidence="3 4">
    <name type="scientific">Haloarcula sebkhae</name>
    <dbReference type="NCBI Taxonomy" id="932660"/>
    <lineage>
        <taxon>Archaea</taxon>
        <taxon>Methanobacteriati</taxon>
        <taxon>Methanobacteriota</taxon>
        <taxon>Stenosarchaea group</taxon>
        <taxon>Halobacteria</taxon>
        <taxon>Halobacteriales</taxon>
        <taxon>Haloarculaceae</taxon>
        <taxon>Haloarcula</taxon>
    </lineage>
</organism>
<dbReference type="InterPro" id="IPR036390">
    <property type="entry name" value="WH_DNA-bd_sf"/>
</dbReference>
<sequence>MSQVAPHIHEADAWLYYGPVESGNSDASDYDGLDPYWALADLLINECDGYTEVSEIVIDGEVCDLRLNYSTSGIAPRPRDPVDSDTLYEFDIHVDGEGERKCNFNVSPRFPGMRKPDGEKLTFPFHHSAADEGVSVHAQPSNIDLDELPGLLARAIFELADDAGVGLYHGYFDAPFDGHLTAVERYLRLTRSMNEKLIGTGSVFDRLTMLLSDADGTVGEYKWDNEEERGHHHALRHGSVSAQELVPQHRLGGQIKSYLPENPENFSPDDPLYHPKLGVKFTAGRTATGSVAWADRHDVIRELDERLLSLLSWAGVPVDAGGTTFVADDHFEAAPAESSVPIHGDPLPRLEAQQEHLLMTVLRDMAPSDRQLTETLATDGGMHAQELADATDTSVSTVYRMLQRLEGVITSDNGHVRFVSEKLRQEVRGLVESVEHAIDSAADRAAHLVDIDVRQSASSAFDRWLAKYGAEFDAPEYEGQRPVVRIDTVLSEYKSTNQPLVGEVIGEMVRAWKKDGRDPATVLDAIVAVSIDGTQYERPVRTLR</sequence>
<dbReference type="GO" id="GO:0003677">
    <property type="term" value="F:DNA binding"/>
    <property type="evidence" value="ECO:0007669"/>
    <property type="project" value="InterPro"/>
</dbReference>
<dbReference type="RefSeq" id="WP_188976908.1">
    <property type="nucleotide sequence ID" value="NZ_BMPD01000002.1"/>
</dbReference>
<dbReference type="GO" id="GO:0006355">
    <property type="term" value="P:regulation of DNA-templated transcription"/>
    <property type="evidence" value="ECO:0007669"/>
    <property type="project" value="InterPro"/>
</dbReference>
<reference evidence="3" key="2">
    <citation type="submission" date="2020-09" db="EMBL/GenBank/DDBJ databases">
        <authorList>
            <person name="Sun Q."/>
            <person name="Ohkuma M."/>
        </authorList>
    </citation>
    <scope>NUCLEOTIDE SEQUENCE</scope>
    <source>
        <strain evidence="3">JCM 19018</strain>
    </source>
</reference>
<dbReference type="InterPro" id="IPR005471">
    <property type="entry name" value="Tscrpt_reg_IclR_N"/>
</dbReference>
<dbReference type="Proteomes" id="UP000614221">
    <property type="component" value="Unassembled WGS sequence"/>
</dbReference>
<evidence type="ECO:0000259" key="2">
    <source>
        <dbReference type="Pfam" id="PF25227"/>
    </source>
</evidence>
<dbReference type="SUPFAM" id="SSF46785">
    <property type="entry name" value="Winged helix' DNA-binding domain"/>
    <property type="match status" value="1"/>
</dbReference>
<evidence type="ECO:0000259" key="1">
    <source>
        <dbReference type="Pfam" id="PF09339"/>
    </source>
</evidence>
<gene>
    <name evidence="3" type="ORF">GCM10009067_16180</name>
</gene>
<dbReference type="EMBL" id="BMPD01000002">
    <property type="protein sequence ID" value="GGK64507.1"/>
    <property type="molecule type" value="Genomic_DNA"/>
</dbReference>
<evidence type="ECO:0000313" key="3">
    <source>
        <dbReference type="EMBL" id="GGK64507.1"/>
    </source>
</evidence>
<dbReference type="InterPro" id="IPR057167">
    <property type="entry name" value="DUF7845"/>
</dbReference>
<feature type="domain" description="DUF7845" evidence="2">
    <location>
        <begin position="3"/>
        <end position="333"/>
    </location>
</feature>
<evidence type="ECO:0000313" key="4">
    <source>
        <dbReference type="Proteomes" id="UP000614221"/>
    </source>
</evidence>
<dbReference type="Pfam" id="PF25227">
    <property type="entry name" value="DUF7845"/>
    <property type="match status" value="1"/>
</dbReference>
<dbReference type="AlphaFoldDB" id="A0A830EXF3"/>
<reference evidence="3" key="1">
    <citation type="journal article" date="2014" name="Int. J. Syst. Evol. Microbiol.">
        <title>Complete genome sequence of Corynebacterium casei LMG S-19264T (=DSM 44701T), isolated from a smear-ripened cheese.</title>
        <authorList>
            <consortium name="US DOE Joint Genome Institute (JGI-PGF)"/>
            <person name="Walter F."/>
            <person name="Albersmeier A."/>
            <person name="Kalinowski J."/>
            <person name="Ruckert C."/>
        </authorList>
    </citation>
    <scope>NUCLEOTIDE SEQUENCE</scope>
    <source>
        <strain evidence="3">JCM 19018</strain>
    </source>
</reference>
<feature type="domain" description="HTH iclR-type" evidence="1">
    <location>
        <begin position="378"/>
        <end position="406"/>
    </location>
</feature>
<dbReference type="OrthoDB" id="316855at2157"/>
<name>A0A830EXF3_9EURY</name>
<dbReference type="Gene3D" id="1.10.10.10">
    <property type="entry name" value="Winged helix-like DNA-binding domain superfamily/Winged helix DNA-binding domain"/>
    <property type="match status" value="1"/>
</dbReference>
<dbReference type="Pfam" id="PF09339">
    <property type="entry name" value="HTH_IclR"/>
    <property type="match status" value="1"/>
</dbReference>